<dbReference type="PATRIC" id="fig|1158610.3.peg.2909"/>
<reference evidence="2 3" key="1">
    <citation type="submission" date="2013-02" db="EMBL/GenBank/DDBJ databases">
        <title>The Genome Sequence of Enterococcus phoeniculicola BAA-412.</title>
        <authorList>
            <consortium name="The Broad Institute Genome Sequencing Platform"/>
            <consortium name="The Broad Institute Genome Sequencing Center for Infectious Disease"/>
            <person name="Earl A.M."/>
            <person name="Gilmore M.S."/>
            <person name="Lebreton F."/>
            <person name="Walker B."/>
            <person name="Young S.K."/>
            <person name="Zeng Q."/>
            <person name="Gargeya S."/>
            <person name="Fitzgerald M."/>
            <person name="Haas B."/>
            <person name="Abouelleil A."/>
            <person name="Alvarado L."/>
            <person name="Arachchi H.M."/>
            <person name="Berlin A.M."/>
            <person name="Chapman S.B."/>
            <person name="Dewar J."/>
            <person name="Goldberg J."/>
            <person name="Griggs A."/>
            <person name="Gujja S."/>
            <person name="Hansen M."/>
            <person name="Howarth C."/>
            <person name="Imamovic A."/>
            <person name="Larimer J."/>
            <person name="McCowan C."/>
            <person name="Murphy C."/>
            <person name="Neiman D."/>
            <person name="Pearson M."/>
            <person name="Priest M."/>
            <person name="Roberts A."/>
            <person name="Saif S."/>
            <person name="Shea T."/>
            <person name="Sisk P."/>
            <person name="Sykes S."/>
            <person name="Wortman J."/>
            <person name="Nusbaum C."/>
            <person name="Birren B."/>
        </authorList>
    </citation>
    <scope>NUCLEOTIDE SEQUENCE [LARGE SCALE GENOMIC DNA]</scope>
    <source>
        <strain evidence="2 3">ATCC BAA-412</strain>
    </source>
</reference>
<evidence type="ECO:0000256" key="1">
    <source>
        <dbReference type="SAM" id="Phobius"/>
    </source>
</evidence>
<comment type="caution">
    <text evidence="2">The sequence shown here is derived from an EMBL/GenBank/DDBJ whole genome shotgun (WGS) entry which is preliminary data.</text>
</comment>
<keyword evidence="3" id="KW-1185">Reference proteome</keyword>
<keyword evidence="1" id="KW-0812">Transmembrane</keyword>
<gene>
    <name evidence="2" type="ORF">UC3_02926</name>
</gene>
<keyword evidence="1" id="KW-0472">Membrane</keyword>
<dbReference type="AlphaFoldDB" id="R3TNF3"/>
<proteinExistence type="predicted"/>
<feature type="transmembrane region" description="Helical" evidence="1">
    <location>
        <begin position="209"/>
        <end position="236"/>
    </location>
</feature>
<dbReference type="STRING" id="154621.RV11_GL000742"/>
<keyword evidence="1" id="KW-1133">Transmembrane helix</keyword>
<accession>R3TNF3</accession>
<organism evidence="2 3">
    <name type="scientific">Enterococcus phoeniculicola ATCC BAA-412</name>
    <dbReference type="NCBI Taxonomy" id="1158610"/>
    <lineage>
        <taxon>Bacteria</taxon>
        <taxon>Bacillati</taxon>
        <taxon>Bacillota</taxon>
        <taxon>Bacilli</taxon>
        <taxon>Lactobacillales</taxon>
        <taxon>Enterococcaceae</taxon>
        <taxon>Enterococcus</taxon>
    </lineage>
</organism>
<feature type="transmembrane region" description="Helical" evidence="1">
    <location>
        <begin position="163"/>
        <end position="188"/>
    </location>
</feature>
<sequence length="376" mass="43872">MSLLSFEMKKIIATKWLYLLISFVLFLSLIFFLWKSVEVEPLIPTKIAEIQKEYEQLAIAERNFKASDEKAYEALKVQHPQLFQTVYQELEEAEAGLLAKDSQRFVDAWLNYYKERSSVYDVLYQQDIQPTRKEQQEIYYLQTLQSNKQVYEDRNHSLFTPNFLYQLALIVSQPIVYVFLLFLCFLPFGREKEEGTILFMLGMSKRREFYFISSQILLFFCYLGALALLITSSYFISQFRGHGLMGGNGFSGNWVVDASFLLKSVTTYTQALFVFWVLCLPLGYFFLQLYYFMMVKISASLAANFSFLLVSLGIGFGLKDIWIIGNPFRFFNLQELLFHQPDMLDLSLSVVVAFLLGSGLFFLIVRSRDLSRRVKK</sequence>
<dbReference type="HOGENOM" id="CLU_735170_0_0_9"/>
<feature type="transmembrane region" description="Helical" evidence="1">
    <location>
        <begin position="344"/>
        <end position="365"/>
    </location>
</feature>
<feature type="transmembrane region" description="Helical" evidence="1">
    <location>
        <begin position="305"/>
        <end position="324"/>
    </location>
</feature>
<evidence type="ECO:0000313" key="3">
    <source>
        <dbReference type="Proteomes" id="UP000013785"/>
    </source>
</evidence>
<evidence type="ECO:0000313" key="2">
    <source>
        <dbReference type="EMBL" id="EOL42573.1"/>
    </source>
</evidence>
<feature type="transmembrane region" description="Helical" evidence="1">
    <location>
        <begin position="271"/>
        <end position="293"/>
    </location>
</feature>
<dbReference type="RefSeq" id="WP_010769560.1">
    <property type="nucleotide sequence ID" value="NZ_ASWE01000001.1"/>
</dbReference>
<protein>
    <submittedName>
        <fullName evidence="2">Uncharacterized protein</fullName>
    </submittedName>
</protein>
<name>R3TNF3_9ENTE</name>
<dbReference type="Proteomes" id="UP000013785">
    <property type="component" value="Unassembled WGS sequence"/>
</dbReference>
<feature type="transmembrane region" description="Helical" evidence="1">
    <location>
        <begin position="16"/>
        <end position="34"/>
    </location>
</feature>
<dbReference type="EMBL" id="AJAT01000017">
    <property type="protein sequence ID" value="EOL42573.1"/>
    <property type="molecule type" value="Genomic_DNA"/>
</dbReference>